<reference evidence="1" key="1">
    <citation type="submission" date="2020-11" db="EMBL/GenBank/DDBJ databases">
        <authorList>
            <consortium name="DOE Joint Genome Institute"/>
            <person name="Ahrendt S."/>
            <person name="Riley R."/>
            <person name="Andreopoulos W."/>
            <person name="Labutti K."/>
            <person name="Pangilinan J."/>
            <person name="Ruiz-Duenas F.J."/>
            <person name="Barrasa J.M."/>
            <person name="Sanchez-Garcia M."/>
            <person name="Camarero S."/>
            <person name="Miyauchi S."/>
            <person name="Serrano A."/>
            <person name="Linde D."/>
            <person name="Babiker R."/>
            <person name="Drula E."/>
            <person name="Ayuso-Fernandez I."/>
            <person name="Pacheco R."/>
            <person name="Padilla G."/>
            <person name="Ferreira P."/>
            <person name="Barriuso J."/>
            <person name="Kellner H."/>
            <person name="Castanera R."/>
            <person name="Alfaro M."/>
            <person name="Ramirez L."/>
            <person name="Pisabarro A.G."/>
            <person name="Kuo A."/>
            <person name="Tritt A."/>
            <person name="Lipzen A."/>
            <person name="He G."/>
            <person name="Yan M."/>
            <person name="Ng V."/>
            <person name="Cullen D."/>
            <person name="Martin F."/>
            <person name="Rosso M.-N."/>
            <person name="Henrissat B."/>
            <person name="Hibbett D."/>
            <person name="Martinez A.T."/>
            <person name="Grigoriev I.V."/>
        </authorList>
    </citation>
    <scope>NUCLEOTIDE SEQUENCE</scope>
    <source>
        <strain evidence="1">CBS 247.69</strain>
    </source>
</reference>
<evidence type="ECO:0000313" key="1">
    <source>
        <dbReference type="EMBL" id="KAF9463595.1"/>
    </source>
</evidence>
<dbReference type="EMBL" id="MU150261">
    <property type="protein sequence ID" value="KAF9463595.1"/>
    <property type="molecule type" value="Genomic_DNA"/>
</dbReference>
<dbReference type="AlphaFoldDB" id="A0A9P5Y9H9"/>
<protein>
    <submittedName>
        <fullName evidence="1">Uncharacterized protein</fullName>
    </submittedName>
</protein>
<organism evidence="1 2">
    <name type="scientific">Collybia nuda</name>
    <dbReference type="NCBI Taxonomy" id="64659"/>
    <lineage>
        <taxon>Eukaryota</taxon>
        <taxon>Fungi</taxon>
        <taxon>Dikarya</taxon>
        <taxon>Basidiomycota</taxon>
        <taxon>Agaricomycotina</taxon>
        <taxon>Agaricomycetes</taxon>
        <taxon>Agaricomycetidae</taxon>
        <taxon>Agaricales</taxon>
        <taxon>Tricholomatineae</taxon>
        <taxon>Clitocybaceae</taxon>
        <taxon>Collybia</taxon>
    </lineage>
</organism>
<accession>A0A9P5Y9H9</accession>
<sequence length="73" mass="8478">MAFNRLEEFWKNNMCGSATEAYGDHPELIVRLISFGCLHQGRSRIAIEGSDDLSGFLKGYQIWLWWEKVLKTI</sequence>
<feature type="non-terminal residue" evidence="1">
    <location>
        <position position="73"/>
    </location>
</feature>
<gene>
    <name evidence="1" type="ORF">BDZ94DRAFT_1258643</name>
</gene>
<keyword evidence="2" id="KW-1185">Reference proteome</keyword>
<name>A0A9P5Y9H9_9AGAR</name>
<proteinExistence type="predicted"/>
<comment type="caution">
    <text evidence="1">The sequence shown here is derived from an EMBL/GenBank/DDBJ whole genome shotgun (WGS) entry which is preliminary data.</text>
</comment>
<evidence type="ECO:0000313" key="2">
    <source>
        <dbReference type="Proteomes" id="UP000807353"/>
    </source>
</evidence>
<dbReference type="Proteomes" id="UP000807353">
    <property type="component" value="Unassembled WGS sequence"/>
</dbReference>